<dbReference type="Proteomes" id="UP000270094">
    <property type="component" value="Unassembled WGS sequence"/>
</dbReference>
<dbReference type="OrthoDB" id="5785423at2759"/>
<accession>A0A3P7IWZ3</accession>
<sequence>MCHEKTMYVIWQPKENFPINPWKRLFSWDERDGREAAALGAGPDESVATLAVNALSKMWQVTLCYAVFIVPLVSPTTEWWGDLRAHLNPSRTPAFYDVTYDETGIAYILFSFFSLKIAKFHLYFDFNILRLYMLDPLIVSIIH</sequence>
<dbReference type="EMBL" id="UYYB01021520">
    <property type="protein sequence ID" value="VDM71669.1"/>
    <property type="molecule type" value="Genomic_DNA"/>
</dbReference>
<name>A0A3P7IWZ3_STRVU</name>
<evidence type="ECO:0000313" key="1">
    <source>
        <dbReference type="EMBL" id="VDM71669.1"/>
    </source>
</evidence>
<organism evidence="1 2">
    <name type="scientific">Strongylus vulgaris</name>
    <name type="common">Blood worm</name>
    <dbReference type="NCBI Taxonomy" id="40348"/>
    <lineage>
        <taxon>Eukaryota</taxon>
        <taxon>Metazoa</taxon>
        <taxon>Ecdysozoa</taxon>
        <taxon>Nematoda</taxon>
        <taxon>Chromadorea</taxon>
        <taxon>Rhabditida</taxon>
        <taxon>Rhabditina</taxon>
        <taxon>Rhabditomorpha</taxon>
        <taxon>Strongyloidea</taxon>
        <taxon>Strongylidae</taxon>
        <taxon>Strongylus</taxon>
    </lineage>
</organism>
<gene>
    <name evidence="1" type="ORF">SVUK_LOCUS6667</name>
</gene>
<dbReference type="AlphaFoldDB" id="A0A3P7IWZ3"/>
<evidence type="ECO:0000313" key="2">
    <source>
        <dbReference type="Proteomes" id="UP000270094"/>
    </source>
</evidence>
<keyword evidence="2" id="KW-1185">Reference proteome</keyword>
<proteinExistence type="predicted"/>
<protein>
    <submittedName>
        <fullName evidence="1">Uncharacterized protein</fullName>
    </submittedName>
</protein>
<reference evidence="1 2" key="1">
    <citation type="submission" date="2018-11" db="EMBL/GenBank/DDBJ databases">
        <authorList>
            <consortium name="Pathogen Informatics"/>
        </authorList>
    </citation>
    <scope>NUCLEOTIDE SEQUENCE [LARGE SCALE GENOMIC DNA]</scope>
</reference>